<comment type="similarity">
    <text evidence="1">Belongs to the helicase family.</text>
</comment>
<keyword evidence="1" id="KW-0378">Hydrolase</keyword>
<keyword evidence="4" id="KW-1185">Reference proteome</keyword>
<keyword evidence="1" id="KW-0227">DNA damage</keyword>
<accession>A0A284RIF6</accession>
<dbReference type="CDD" id="cd18037">
    <property type="entry name" value="DEXSc_Pif1_like"/>
    <property type="match status" value="1"/>
</dbReference>
<dbReference type="InterPro" id="IPR051055">
    <property type="entry name" value="PIF1_helicase"/>
</dbReference>
<dbReference type="GO" id="GO:0005524">
    <property type="term" value="F:ATP binding"/>
    <property type="evidence" value="ECO:0007669"/>
    <property type="project" value="UniProtKB-KW"/>
</dbReference>
<dbReference type="PANTHER" id="PTHR47642">
    <property type="entry name" value="ATP-DEPENDENT DNA HELICASE"/>
    <property type="match status" value="1"/>
</dbReference>
<dbReference type="GO" id="GO:0016887">
    <property type="term" value="F:ATP hydrolysis activity"/>
    <property type="evidence" value="ECO:0007669"/>
    <property type="project" value="RHEA"/>
</dbReference>
<evidence type="ECO:0000313" key="4">
    <source>
        <dbReference type="Proteomes" id="UP000219338"/>
    </source>
</evidence>
<proteinExistence type="inferred from homology"/>
<sequence length="282" mass="30997">MSSLVALNKEQNQVVRMVLQGLNVFFTGAAGTGKSMLLKVIMCELRSKYPEPEGVAVTASTGMAASNIGGHTLYSWGGILPAKEDVESIVKSIHHNSSVLSCWKNVQVLIIDEVSMVDGALFNRLHAIASKLRGKPGEPFGGIQLVVTGDFFQLPPVTKGGKEPFFAFESQAWKMSFHHSVNLAEVFQQNDTCTYNELYVLFVDLQLRKGFIQALNSLRVGKPSPDAIQLFTSLSRPIMRPVTPPRTSNTHKIAIEPGTIKKNIFPTELYPHRFAAAEANLR</sequence>
<dbReference type="PANTHER" id="PTHR47642:SF5">
    <property type="entry name" value="ATP-DEPENDENT DNA HELICASE"/>
    <property type="match status" value="1"/>
</dbReference>
<dbReference type="Proteomes" id="UP000219338">
    <property type="component" value="Unassembled WGS sequence"/>
</dbReference>
<keyword evidence="1" id="KW-0347">Helicase</keyword>
<feature type="domain" description="DNA helicase Pif1-like DEAD-box helicase" evidence="2">
    <location>
        <begin position="7"/>
        <end position="194"/>
    </location>
</feature>
<dbReference type="GO" id="GO:0006281">
    <property type="term" value="P:DNA repair"/>
    <property type="evidence" value="ECO:0007669"/>
    <property type="project" value="UniProtKB-KW"/>
</dbReference>
<dbReference type="InterPro" id="IPR027417">
    <property type="entry name" value="P-loop_NTPase"/>
</dbReference>
<keyword evidence="1" id="KW-0233">DNA recombination</keyword>
<name>A0A284RIF6_ARMOS</name>
<evidence type="ECO:0000256" key="1">
    <source>
        <dbReference type="RuleBase" id="RU363044"/>
    </source>
</evidence>
<organism evidence="3 4">
    <name type="scientific">Armillaria ostoyae</name>
    <name type="common">Armillaria root rot fungus</name>
    <dbReference type="NCBI Taxonomy" id="47428"/>
    <lineage>
        <taxon>Eukaryota</taxon>
        <taxon>Fungi</taxon>
        <taxon>Dikarya</taxon>
        <taxon>Basidiomycota</taxon>
        <taxon>Agaricomycotina</taxon>
        <taxon>Agaricomycetes</taxon>
        <taxon>Agaricomycetidae</taxon>
        <taxon>Agaricales</taxon>
        <taxon>Marasmiineae</taxon>
        <taxon>Physalacriaceae</taxon>
        <taxon>Armillaria</taxon>
    </lineage>
</organism>
<dbReference type="Gene3D" id="3.40.50.300">
    <property type="entry name" value="P-loop containing nucleotide triphosphate hydrolases"/>
    <property type="match status" value="1"/>
</dbReference>
<dbReference type="GO" id="GO:0006310">
    <property type="term" value="P:DNA recombination"/>
    <property type="evidence" value="ECO:0007669"/>
    <property type="project" value="UniProtKB-KW"/>
</dbReference>
<comment type="cofactor">
    <cofactor evidence="1">
        <name>Mg(2+)</name>
        <dbReference type="ChEBI" id="CHEBI:18420"/>
    </cofactor>
</comment>
<dbReference type="STRING" id="47428.A0A284RIF6"/>
<dbReference type="GO" id="GO:0043139">
    <property type="term" value="F:5'-3' DNA helicase activity"/>
    <property type="evidence" value="ECO:0007669"/>
    <property type="project" value="UniProtKB-EC"/>
</dbReference>
<dbReference type="GO" id="GO:0000723">
    <property type="term" value="P:telomere maintenance"/>
    <property type="evidence" value="ECO:0007669"/>
    <property type="project" value="InterPro"/>
</dbReference>
<dbReference type="InterPro" id="IPR010285">
    <property type="entry name" value="DNA_helicase_pif1-like_DEAD"/>
</dbReference>
<keyword evidence="1" id="KW-0067">ATP-binding</keyword>
<dbReference type="Pfam" id="PF05970">
    <property type="entry name" value="PIF1"/>
    <property type="match status" value="1"/>
</dbReference>
<evidence type="ECO:0000259" key="2">
    <source>
        <dbReference type="Pfam" id="PF05970"/>
    </source>
</evidence>
<keyword evidence="1" id="KW-0547">Nucleotide-binding</keyword>
<evidence type="ECO:0000313" key="3">
    <source>
        <dbReference type="EMBL" id="SJL08532.1"/>
    </source>
</evidence>
<keyword evidence="1" id="KW-0234">DNA repair</keyword>
<comment type="catalytic activity">
    <reaction evidence="1">
        <text>ATP + H2O = ADP + phosphate + H(+)</text>
        <dbReference type="Rhea" id="RHEA:13065"/>
        <dbReference type="ChEBI" id="CHEBI:15377"/>
        <dbReference type="ChEBI" id="CHEBI:15378"/>
        <dbReference type="ChEBI" id="CHEBI:30616"/>
        <dbReference type="ChEBI" id="CHEBI:43474"/>
        <dbReference type="ChEBI" id="CHEBI:456216"/>
        <dbReference type="EC" id="5.6.2.3"/>
    </reaction>
</comment>
<dbReference type="SUPFAM" id="SSF52540">
    <property type="entry name" value="P-loop containing nucleoside triphosphate hydrolases"/>
    <property type="match status" value="1"/>
</dbReference>
<dbReference type="EMBL" id="FUEG01000009">
    <property type="protein sequence ID" value="SJL08532.1"/>
    <property type="molecule type" value="Genomic_DNA"/>
</dbReference>
<dbReference type="EC" id="5.6.2.3" evidence="1"/>
<reference evidence="4" key="1">
    <citation type="journal article" date="2017" name="Nat. Ecol. Evol.">
        <title>Genome expansion and lineage-specific genetic innovations in the forest pathogenic fungi Armillaria.</title>
        <authorList>
            <person name="Sipos G."/>
            <person name="Prasanna A.N."/>
            <person name="Walter M.C."/>
            <person name="O'Connor E."/>
            <person name="Balint B."/>
            <person name="Krizsan K."/>
            <person name="Kiss B."/>
            <person name="Hess J."/>
            <person name="Varga T."/>
            <person name="Slot J."/>
            <person name="Riley R."/>
            <person name="Boka B."/>
            <person name="Rigling D."/>
            <person name="Barry K."/>
            <person name="Lee J."/>
            <person name="Mihaltcheva S."/>
            <person name="LaButti K."/>
            <person name="Lipzen A."/>
            <person name="Waldron R."/>
            <person name="Moloney N.M."/>
            <person name="Sperisen C."/>
            <person name="Kredics L."/>
            <person name="Vagvoelgyi C."/>
            <person name="Patrignani A."/>
            <person name="Fitzpatrick D."/>
            <person name="Nagy I."/>
            <person name="Doyle S."/>
            <person name="Anderson J.B."/>
            <person name="Grigoriev I.V."/>
            <person name="Gueldener U."/>
            <person name="Muensterkoetter M."/>
            <person name="Nagy L.G."/>
        </authorList>
    </citation>
    <scope>NUCLEOTIDE SEQUENCE [LARGE SCALE GENOMIC DNA]</scope>
    <source>
        <strain evidence="4">C18/9</strain>
    </source>
</reference>
<dbReference type="AlphaFoldDB" id="A0A284RIF6"/>
<dbReference type="OrthoDB" id="432234at2759"/>
<protein>
    <recommendedName>
        <fullName evidence="1">ATP-dependent DNA helicase</fullName>
        <ecNumber evidence="1">5.6.2.3</ecNumber>
    </recommendedName>
</protein>
<gene>
    <name evidence="3" type="ORF">ARMOST_11897</name>
</gene>